<dbReference type="EMBL" id="BAAAXZ010000066">
    <property type="protein sequence ID" value="GAA2921833.1"/>
    <property type="molecule type" value="Genomic_DNA"/>
</dbReference>
<dbReference type="Proteomes" id="UP001501102">
    <property type="component" value="Unassembled WGS sequence"/>
</dbReference>
<keyword evidence="2" id="KW-1185">Reference proteome</keyword>
<protein>
    <submittedName>
        <fullName evidence="1">Uncharacterized protein</fullName>
    </submittedName>
</protein>
<sequence length="56" mass="5952">MRALADTYESVLWGNTVPGLPPVLRHRPAIADDGTSYTNPADDITSRAIAVLGLDS</sequence>
<name>A0ABN3WMH8_STRTU</name>
<reference evidence="1 2" key="1">
    <citation type="journal article" date="2019" name="Int. J. Syst. Evol. Microbiol.">
        <title>The Global Catalogue of Microorganisms (GCM) 10K type strain sequencing project: providing services to taxonomists for standard genome sequencing and annotation.</title>
        <authorList>
            <consortium name="The Broad Institute Genomics Platform"/>
            <consortium name="The Broad Institute Genome Sequencing Center for Infectious Disease"/>
            <person name="Wu L."/>
            <person name="Ma J."/>
        </authorList>
    </citation>
    <scope>NUCLEOTIDE SEQUENCE [LARGE SCALE GENOMIC DNA]</scope>
    <source>
        <strain evidence="1 2">JCM 4087</strain>
    </source>
</reference>
<dbReference type="RefSeq" id="WP_344962084.1">
    <property type="nucleotide sequence ID" value="NZ_BAAAXZ010000066.1"/>
</dbReference>
<evidence type="ECO:0000313" key="2">
    <source>
        <dbReference type="Proteomes" id="UP001501102"/>
    </source>
</evidence>
<organism evidence="1 2">
    <name type="scientific">Streptomyces thioluteus</name>
    <dbReference type="NCBI Taxonomy" id="66431"/>
    <lineage>
        <taxon>Bacteria</taxon>
        <taxon>Bacillati</taxon>
        <taxon>Actinomycetota</taxon>
        <taxon>Actinomycetes</taxon>
        <taxon>Kitasatosporales</taxon>
        <taxon>Streptomycetaceae</taxon>
        <taxon>Streptomyces</taxon>
    </lineage>
</organism>
<proteinExistence type="predicted"/>
<evidence type="ECO:0000313" key="1">
    <source>
        <dbReference type="EMBL" id="GAA2921833.1"/>
    </source>
</evidence>
<gene>
    <name evidence="1" type="ORF">GCM10020221_17530</name>
</gene>
<accession>A0ABN3WMH8</accession>
<comment type="caution">
    <text evidence="1">The sequence shown here is derived from an EMBL/GenBank/DDBJ whole genome shotgun (WGS) entry which is preliminary data.</text>
</comment>